<keyword evidence="3" id="KW-1185">Reference proteome</keyword>
<evidence type="ECO:0000313" key="3">
    <source>
        <dbReference type="Proteomes" id="UP000536604"/>
    </source>
</evidence>
<evidence type="ECO:0000256" key="1">
    <source>
        <dbReference type="SAM" id="MobiDB-lite"/>
    </source>
</evidence>
<proteinExistence type="predicted"/>
<gene>
    <name evidence="2" type="ORF">FHS13_000778</name>
</gene>
<reference evidence="2 3" key="1">
    <citation type="submission" date="2020-08" db="EMBL/GenBank/DDBJ databases">
        <title>Genomic Encyclopedia of Type Strains, Phase III (KMG-III): the genomes of soil and plant-associated and newly described type strains.</title>
        <authorList>
            <person name="Whitman W."/>
        </authorList>
    </citation>
    <scope>NUCLEOTIDE SEQUENCE [LARGE SCALE GENOMIC DNA]</scope>
    <source>
        <strain evidence="2 3">CECT 8712</strain>
    </source>
</reference>
<evidence type="ECO:0000313" key="2">
    <source>
        <dbReference type="EMBL" id="MBB6118846.1"/>
    </source>
</evidence>
<feature type="region of interest" description="Disordered" evidence="1">
    <location>
        <begin position="1"/>
        <end position="37"/>
    </location>
</feature>
<dbReference type="EMBL" id="JACHJO010000002">
    <property type="protein sequence ID" value="MBB6118846.1"/>
    <property type="molecule type" value="Genomic_DNA"/>
</dbReference>
<name>A0A841INJ0_9ACTN</name>
<organism evidence="2 3">
    <name type="scientific">Nocardiopsis algeriensis</name>
    <dbReference type="NCBI Taxonomy" id="1478215"/>
    <lineage>
        <taxon>Bacteria</taxon>
        <taxon>Bacillati</taxon>
        <taxon>Actinomycetota</taxon>
        <taxon>Actinomycetes</taxon>
        <taxon>Streptosporangiales</taxon>
        <taxon>Nocardiopsidaceae</taxon>
        <taxon>Nocardiopsis</taxon>
    </lineage>
</organism>
<feature type="compositionally biased region" description="Basic and acidic residues" evidence="1">
    <location>
        <begin position="11"/>
        <end position="37"/>
    </location>
</feature>
<accession>A0A841INJ0</accession>
<sequence length="37" mass="4330">MAHATHANARLAREYLADRSPEDRLRRHGESVHTTRF</sequence>
<dbReference type="Proteomes" id="UP000536604">
    <property type="component" value="Unassembled WGS sequence"/>
</dbReference>
<comment type="caution">
    <text evidence="2">The sequence shown here is derived from an EMBL/GenBank/DDBJ whole genome shotgun (WGS) entry which is preliminary data.</text>
</comment>
<dbReference type="AlphaFoldDB" id="A0A841INJ0"/>
<protein>
    <submittedName>
        <fullName evidence="2">Uncharacterized protein</fullName>
    </submittedName>
</protein>